<comment type="similarity">
    <text evidence="3">In the N-terminal section; belongs to the PMEI family.</text>
</comment>
<organism evidence="11 12">
    <name type="scientific">Canavalia gladiata</name>
    <name type="common">Sword bean</name>
    <name type="synonym">Dolichos gladiatus</name>
    <dbReference type="NCBI Taxonomy" id="3824"/>
    <lineage>
        <taxon>Eukaryota</taxon>
        <taxon>Viridiplantae</taxon>
        <taxon>Streptophyta</taxon>
        <taxon>Embryophyta</taxon>
        <taxon>Tracheophyta</taxon>
        <taxon>Spermatophyta</taxon>
        <taxon>Magnoliopsida</taxon>
        <taxon>eudicotyledons</taxon>
        <taxon>Gunneridae</taxon>
        <taxon>Pentapetalae</taxon>
        <taxon>rosids</taxon>
        <taxon>fabids</taxon>
        <taxon>Fabales</taxon>
        <taxon>Fabaceae</taxon>
        <taxon>Papilionoideae</taxon>
        <taxon>50 kb inversion clade</taxon>
        <taxon>NPAAA clade</taxon>
        <taxon>indigoferoid/millettioid clade</taxon>
        <taxon>Phaseoleae</taxon>
        <taxon>Canavalia</taxon>
    </lineage>
</organism>
<comment type="pathway">
    <text evidence="2 9">Glycan metabolism; pectin degradation; 2-dehydro-3-deoxy-D-gluconate from pectin: step 1/5.</text>
</comment>
<comment type="subcellular location">
    <subcellularLocation>
        <location evidence="1 9">Secreted</location>
        <location evidence="1 9">Cell wall</location>
    </subcellularLocation>
</comment>
<comment type="function">
    <text evidence="9">Acts in the modification of cell walls via demethylesterification of cell wall pectin.</text>
</comment>
<evidence type="ECO:0000256" key="6">
    <source>
        <dbReference type="ARBA" id="ARBA00022801"/>
    </source>
</evidence>
<name>A0AAN9RE74_CANGL</name>
<dbReference type="EMBL" id="JAYMYQ010000001">
    <property type="protein sequence ID" value="KAK7363363.1"/>
    <property type="molecule type" value="Genomic_DNA"/>
</dbReference>
<keyword evidence="6 9" id="KW-0378">Hydrolase</keyword>
<accession>A0AAN9RE74</accession>
<dbReference type="GO" id="GO:0042545">
    <property type="term" value="P:cell wall modification"/>
    <property type="evidence" value="ECO:0007669"/>
    <property type="project" value="UniProtKB-UniRule"/>
</dbReference>
<dbReference type="GO" id="GO:0004857">
    <property type="term" value="F:enzyme inhibitor activity"/>
    <property type="evidence" value="ECO:0007669"/>
    <property type="project" value="InterPro"/>
</dbReference>
<dbReference type="GO" id="GO:0030599">
    <property type="term" value="F:pectinesterase activity"/>
    <property type="evidence" value="ECO:0007669"/>
    <property type="project" value="UniProtKB-UniRule"/>
</dbReference>
<evidence type="ECO:0000256" key="9">
    <source>
        <dbReference type="RuleBase" id="RU000589"/>
    </source>
</evidence>
<dbReference type="SUPFAM" id="SSF51126">
    <property type="entry name" value="Pectin lyase-like"/>
    <property type="match status" value="1"/>
</dbReference>
<dbReference type="PANTHER" id="PTHR31707">
    <property type="entry name" value="PECTINESTERASE"/>
    <property type="match status" value="1"/>
</dbReference>
<dbReference type="InterPro" id="IPR012334">
    <property type="entry name" value="Pectin_lyas_fold"/>
</dbReference>
<dbReference type="PROSITE" id="PS00503">
    <property type="entry name" value="PECTINESTERASE_2"/>
    <property type="match status" value="1"/>
</dbReference>
<comment type="caution">
    <text evidence="11">The sequence shown here is derived from an EMBL/GenBank/DDBJ whole genome shotgun (WGS) entry which is preliminary data.</text>
</comment>
<keyword evidence="12" id="KW-1185">Reference proteome</keyword>
<dbReference type="EC" id="3.1.1.11" evidence="9"/>
<evidence type="ECO:0000256" key="1">
    <source>
        <dbReference type="ARBA" id="ARBA00004191"/>
    </source>
</evidence>
<evidence type="ECO:0000256" key="4">
    <source>
        <dbReference type="ARBA" id="ARBA00007786"/>
    </source>
</evidence>
<feature type="domain" description="Pectinesterase inhibitor" evidence="10">
    <location>
        <begin position="61"/>
        <end position="200"/>
    </location>
</feature>
<dbReference type="InterPro" id="IPR035513">
    <property type="entry name" value="Invertase/methylesterase_inhib"/>
</dbReference>
<feature type="active site" evidence="8">
    <location>
        <position position="380"/>
    </location>
</feature>
<dbReference type="FunFam" id="2.160.20.10:FF:000001">
    <property type="entry name" value="Pectinesterase"/>
    <property type="match status" value="1"/>
</dbReference>
<dbReference type="InterPro" id="IPR018040">
    <property type="entry name" value="Pectinesterase_Tyr_AS"/>
</dbReference>
<dbReference type="AlphaFoldDB" id="A0AAN9RE74"/>
<dbReference type="Gene3D" id="1.20.140.40">
    <property type="entry name" value="Invertase/pectin methylesterase inhibitor family protein"/>
    <property type="match status" value="1"/>
</dbReference>
<proteinExistence type="inferred from homology"/>
<dbReference type="PROSITE" id="PS00800">
    <property type="entry name" value="PECTINESTERASE_1"/>
    <property type="match status" value="1"/>
</dbReference>
<dbReference type="Pfam" id="PF04043">
    <property type="entry name" value="PMEI"/>
    <property type="match status" value="1"/>
</dbReference>
<evidence type="ECO:0000256" key="7">
    <source>
        <dbReference type="ARBA" id="ARBA00023085"/>
    </source>
</evidence>
<evidence type="ECO:0000256" key="2">
    <source>
        <dbReference type="ARBA" id="ARBA00005184"/>
    </source>
</evidence>
<dbReference type="InterPro" id="IPR033131">
    <property type="entry name" value="Pectinesterase_Asp_AS"/>
</dbReference>
<evidence type="ECO:0000259" key="10">
    <source>
        <dbReference type="SMART" id="SM00856"/>
    </source>
</evidence>
<sequence length="544" mass="59371">MFLLFPSPLNMEPLSLLICLATEPSHLFQMALSSTKQPPTLTFTFLLVLFLGLSTSLAAPASTDFAGSACLKVSPTQFVGSVGEVINVIQEVASILSRFTGRFGNFRLFNAVSDCLDLLDLSSDVLSWSLSATQNPKGKHNSTGNLSSDLRTWLSAVLASPETCIEGLEGTNGIVKGLVSSGLGQVVSLVKQLLTQVVPVNGDLGNRKGEFPSWVKPKERKLLQASGVAADAVVAADGTGNYTTIMDAVLAAPDYSMKRFVIYIKKGVYVENVEIKKKKWNIMMVGDGMDNTIISGNRSVVDGWTTFRSSTFAVSGRGFIARDISFRNTAGPEKHQAVALRSDSDLSVFYRCGIFGFQDSLYTHTMRQFFRECRITGTVDFIFGDATAMFQNCIIQAKKGLPNQKNTVTAQGRKDPNEPTGFSFQFCNITADSDLAPSVSTTQTYLGRPWKTYSRTVFMQSYMSNVIRAEGWLEWSGNFALDTLYYAEYMNSGPGGGVTNRVKWTGYHVLNDSTQASNFTVAQFIEGNLWLPSTGVTYTASLTL</sequence>
<evidence type="ECO:0000313" key="12">
    <source>
        <dbReference type="Proteomes" id="UP001367508"/>
    </source>
</evidence>
<dbReference type="SMART" id="SM00856">
    <property type="entry name" value="PMEI"/>
    <property type="match status" value="1"/>
</dbReference>
<evidence type="ECO:0000313" key="11">
    <source>
        <dbReference type="EMBL" id="KAK7363363.1"/>
    </source>
</evidence>
<gene>
    <name evidence="11" type="ORF">VNO77_05503</name>
</gene>
<protein>
    <recommendedName>
        <fullName evidence="9">Pectinesterase</fullName>
        <ecNumber evidence="9">3.1.1.11</ecNumber>
    </recommendedName>
</protein>
<dbReference type="GO" id="GO:0045490">
    <property type="term" value="P:pectin catabolic process"/>
    <property type="evidence" value="ECO:0007669"/>
    <property type="project" value="UniProtKB-UniRule"/>
</dbReference>
<dbReference type="SUPFAM" id="SSF101148">
    <property type="entry name" value="Plant invertase/pectin methylesterase inhibitor"/>
    <property type="match status" value="1"/>
</dbReference>
<comment type="similarity">
    <text evidence="4">In the C-terminal section; belongs to the pectinesterase family.</text>
</comment>
<keyword evidence="9" id="KW-0964">Secreted</keyword>
<keyword evidence="9" id="KW-0961">Cell wall biogenesis/degradation</keyword>
<dbReference type="Gene3D" id="2.160.20.10">
    <property type="entry name" value="Single-stranded right-handed beta-helix, Pectin lyase-like"/>
    <property type="match status" value="1"/>
</dbReference>
<dbReference type="InterPro" id="IPR011050">
    <property type="entry name" value="Pectin_lyase_fold/virulence"/>
</dbReference>
<keyword evidence="5 9" id="KW-0134">Cell wall</keyword>
<dbReference type="InterPro" id="IPR000070">
    <property type="entry name" value="Pectinesterase_cat"/>
</dbReference>
<dbReference type="Pfam" id="PF01095">
    <property type="entry name" value="Pectinesterase"/>
    <property type="match status" value="1"/>
</dbReference>
<comment type="catalytic activity">
    <reaction evidence="9">
        <text>[(1-&gt;4)-alpha-D-galacturonosyl methyl ester](n) + n H2O = [(1-&gt;4)-alpha-D-galacturonosyl](n) + n methanol + n H(+)</text>
        <dbReference type="Rhea" id="RHEA:22380"/>
        <dbReference type="Rhea" id="RHEA-COMP:14570"/>
        <dbReference type="Rhea" id="RHEA-COMP:14573"/>
        <dbReference type="ChEBI" id="CHEBI:15377"/>
        <dbReference type="ChEBI" id="CHEBI:15378"/>
        <dbReference type="ChEBI" id="CHEBI:17790"/>
        <dbReference type="ChEBI" id="CHEBI:140522"/>
        <dbReference type="ChEBI" id="CHEBI:140523"/>
        <dbReference type="EC" id="3.1.1.11"/>
    </reaction>
</comment>
<dbReference type="CDD" id="cd15799">
    <property type="entry name" value="PMEI-like_4"/>
    <property type="match status" value="1"/>
</dbReference>
<dbReference type="Proteomes" id="UP001367508">
    <property type="component" value="Unassembled WGS sequence"/>
</dbReference>
<dbReference type="InterPro" id="IPR006501">
    <property type="entry name" value="Pectinesterase_inhib_dom"/>
</dbReference>
<evidence type="ECO:0000256" key="8">
    <source>
        <dbReference type="PROSITE-ProRule" id="PRU10040"/>
    </source>
</evidence>
<keyword evidence="7 9" id="KW-0063">Aspartyl esterase</keyword>
<evidence type="ECO:0000256" key="3">
    <source>
        <dbReference type="ARBA" id="ARBA00006027"/>
    </source>
</evidence>
<evidence type="ECO:0000256" key="5">
    <source>
        <dbReference type="ARBA" id="ARBA00022512"/>
    </source>
</evidence>
<reference evidence="11 12" key="1">
    <citation type="submission" date="2024-01" db="EMBL/GenBank/DDBJ databases">
        <title>The genomes of 5 underutilized Papilionoideae crops provide insights into root nodulation and disease resistanc.</title>
        <authorList>
            <person name="Jiang F."/>
        </authorList>
    </citation>
    <scope>NUCLEOTIDE SEQUENCE [LARGE SCALE GENOMIC DNA]</scope>
    <source>
        <strain evidence="11">LVBAO_FW01</strain>
        <tissue evidence="11">Leaves</tissue>
    </source>
</reference>